<dbReference type="AlphaFoldDB" id="A0AAV0Y4V1"/>
<sequence length="86" mass="9369">RRDRFAAGLFAATSSPPSFRRHSFRRDRFAAVHFAAALFAAVHFAAVLFAAVSPPELFSDITSPSLALPFKLLIEVSTKAIIVPLI</sequence>
<evidence type="ECO:0000313" key="2">
    <source>
        <dbReference type="EMBL" id="CAI6374456.1"/>
    </source>
</evidence>
<name>A0AAV0Y4V1_9HEMI</name>
<feature type="transmembrane region" description="Helical" evidence="1">
    <location>
        <begin position="29"/>
        <end position="52"/>
    </location>
</feature>
<organism evidence="2 3">
    <name type="scientific">Macrosiphum euphorbiae</name>
    <name type="common">potato aphid</name>
    <dbReference type="NCBI Taxonomy" id="13131"/>
    <lineage>
        <taxon>Eukaryota</taxon>
        <taxon>Metazoa</taxon>
        <taxon>Ecdysozoa</taxon>
        <taxon>Arthropoda</taxon>
        <taxon>Hexapoda</taxon>
        <taxon>Insecta</taxon>
        <taxon>Pterygota</taxon>
        <taxon>Neoptera</taxon>
        <taxon>Paraneoptera</taxon>
        <taxon>Hemiptera</taxon>
        <taxon>Sternorrhyncha</taxon>
        <taxon>Aphidomorpha</taxon>
        <taxon>Aphidoidea</taxon>
        <taxon>Aphididae</taxon>
        <taxon>Macrosiphini</taxon>
        <taxon>Macrosiphum</taxon>
    </lineage>
</organism>
<evidence type="ECO:0000256" key="1">
    <source>
        <dbReference type="SAM" id="Phobius"/>
    </source>
</evidence>
<gene>
    <name evidence="2" type="ORF">MEUPH1_LOCUS28084</name>
</gene>
<comment type="caution">
    <text evidence="2">The sequence shown here is derived from an EMBL/GenBank/DDBJ whole genome shotgun (WGS) entry which is preliminary data.</text>
</comment>
<dbReference type="EMBL" id="CARXXK010001209">
    <property type="protein sequence ID" value="CAI6374456.1"/>
    <property type="molecule type" value="Genomic_DNA"/>
</dbReference>
<reference evidence="2 3" key="1">
    <citation type="submission" date="2023-01" db="EMBL/GenBank/DDBJ databases">
        <authorList>
            <person name="Whitehead M."/>
        </authorList>
    </citation>
    <scope>NUCLEOTIDE SEQUENCE [LARGE SCALE GENOMIC DNA]</scope>
</reference>
<dbReference type="Proteomes" id="UP001160148">
    <property type="component" value="Unassembled WGS sequence"/>
</dbReference>
<keyword evidence="3" id="KW-1185">Reference proteome</keyword>
<proteinExistence type="predicted"/>
<feature type="non-terminal residue" evidence="2">
    <location>
        <position position="1"/>
    </location>
</feature>
<keyword evidence="1" id="KW-1133">Transmembrane helix</keyword>
<keyword evidence="1" id="KW-0472">Membrane</keyword>
<accession>A0AAV0Y4V1</accession>
<protein>
    <submittedName>
        <fullName evidence="2">Uncharacterized protein</fullName>
    </submittedName>
</protein>
<keyword evidence="1" id="KW-0812">Transmembrane</keyword>
<evidence type="ECO:0000313" key="3">
    <source>
        <dbReference type="Proteomes" id="UP001160148"/>
    </source>
</evidence>